<dbReference type="GO" id="GO:0019464">
    <property type="term" value="P:glycine decarboxylation via glycine cleavage system"/>
    <property type="evidence" value="ECO:0007669"/>
    <property type="project" value="TreeGrafter"/>
</dbReference>
<dbReference type="AlphaFoldDB" id="A0A699ZWX1"/>
<evidence type="ECO:0000256" key="1">
    <source>
        <dbReference type="ARBA" id="ARBA00022898"/>
    </source>
</evidence>
<dbReference type="Pfam" id="PF21478">
    <property type="entry name" value="GcvP2_C"/>
    <property type="match status" value="1"/>
</dbReference>
<dbReference type="InterPro" id="IPR015422">
    <property type="entry name" value="PyrdxlP-dep_Trfase_small"/>
</dbReference>
<feature type="domain" description="Glycine dehydrogenase C-terminal" evidence="2">
    <location>
        <begin position="2"/>
        <end position="79"/>
    </location>
</feature>
<gene>
    <name evidence="3" type="ORF">HaLaN_20821</name>
</gene>
<dbReference type="GO" id="GO:0005739">
    <property type="term" value="C:mitochondrion"/>
    <property type="evidence" value="ECO:0007669"/>
    <property type="project" value="TreeGrafter"/>
</dbReference>
<dbReference type="PANTHER" id="PTHR11773">
    <property type="entry name" value="GLYCINE DEHYDROGENASE, DECARBOXYLATING"/>
    <property type="match status" value="1"/>
</dbReference>
<dbReference type="GO" id="GO:0030170">
    <property type="term" value="F:pyridoxal phosphate binding"/>
    <property type="evidence" value="ECO:0007669"/>
    <property type="project" value="TreeGrafter"/>
</dbReference>
<evidence type="ECO:0000259" key="2">
    <source>
        <dbReference type="Pfam" id="PF21478"/>
    </source>
</evidence>
<keyword evidence="1" id="KW-0663">Pyridoxal phosphate</keyword>
<comment type="caution">
    <text evidence="3">The sequence shown here is derived from an EMBL/GenBank/DDBJ whole genome shotgun (WGS) entry which is preliminary data.</text>
</comment>
<dbReference type="GO" id="GO:0009941">
    <property type="term" value="C:chloroplast envelope"/>
    <property type="evidence" value="ECO:0007669"/>
    <property type="project" value="TreeGrafter"/>
</dbReference>
<dbReference type="InterPro" id="IPR020581">
    <property type="entry name" value="GDC_P"/>
</dbReference>
<dbReference type="GO" id="GO:0016594">
    <property type="term" value="F:glycine binding"/>
    <property type="evidence" value="ECO:0007669"/>
    <property type="project" value="TreeGrafter"/>
</dbReference>
<name>A0A699ZWX1_HAELA</name>
<dbReference type="InterPro" id="IPR049316">
    <property type="entry name" value="GDC-P_C"/>
</dbReference>
<dbReference type="InterPro" id="IPR015424">
    <property type="entry name" value="PyrdxlP-dep_Trfase"/>
</dbReference>
<reference evidence="3 4" key="1">
    <citation type="submission" date="2020-02" db="EMBL/GenBank/DDBJ databases">
        <title>Draft genome sequence of Haematococcus lacustris strain NIES-144.</title>
        <authorList>
            <person name="Morimoto D."/>
            <person name="Nakagawa S."/>
            <person name="Yoshida T."/>
            <person name="Sawayama S."/>
        </authorList>
    </citation>
    <scope>NUCLEOTIDE SEQUENCE [LARGE SCALE GENOMIC DNA]</scope>
    <source>
        <strain evidence="3 4">NIES-144</strain>
    </source>
</reference>
<organism evidence="3 4">
    <name type="scientific">Haematococcus lacustris</name>
    <name type="common">Green alga</name>
    <name type="synonym">Haematococcus pluvialis</name>
    <dbReference type="NCBI Taxonomy" id="44745"/>
    <lineage>
        <taxon>Eukaryota</taxon>
        <taxon>Viridiplantae</taxon>
        <taxon>Chlorophyta</taxon>
        <taxon>core chlorophytes</taxon>
        <taxon>Chlorophyceae</taxon>
        <taxon>CS clade</taxon>
        <taxon>Chlamydomonadales</taxon>
        <taxon>Haematococcaceae</taxon>
        <taxon>Haematococcus</taxon>
    </lineage>
</organism>
<dbReference type="EMBL" id="BLLF01002223">
    <property type="protein sequence ID" value="GFH23236.1"/>
    <property type="molecule type" value="Genomic_DNA"/>
</dbReference>
<keyword evidence="4" id="KW-1185">Reference proteome</keyword>
<feature type="non-terminal residue" evidence="3">
    <location>
        <position position="1"/>
    </location>
</feature>
<evidence type="ECO:0000313" key="4">
    <source>
        <dbReference type="Proteomes" id="UP000485058"/>
    </source>
</evidence>
<protein>
    <submittedName>
        <fullName evidence="3">Glycine dehydrogenase [decarboxylating] 1, mitochondrial</fullName>
    </submittedName>
</protein>
<dbReference type="GO" id="GO:0004375">
    <property type="term" value="F:glycine dehydrogenase (decarboxylating) activity"/>
    <property type="evidence" value="ECO:0007669"/>
    <property type="project" value="InterPro"/>
</dbReference>
<dbReference type="PANTHER" id="PTHR11773:SF1">
    <property type="entry name" value="GLYCINE DEHYDROGENASE (DECARBOXYLATING), MITOCHONDRIAL"/>
    <property type="match status" value="1"/>
</dbReference>
<dbReference type="GO" id="GO:0048046">
    <property type="term" value="C:apoplast"/>
    <property type="evidence" value="ECO:0007669"/>
    <property type="project" value="TreeGrafter"/>
</dbReference>
<dbReference type="GO" id="GO:0005960">
    <property type="term" value="C:glycine cleavage complex"/>
    <property type="evidence" value="ECO:0007669"/>
    <property type="project" value="TreeGrafter"/>
</dbReference>
<accession>A0A699ZWX1</accession>
<proteinExistence type="predicted"/>
<dbReference type="Gene3D" id="3.90.1150.10">
    <property type="entry name" value="Aspartate Aminotransferase, domain 1"/>
    <property type="match status" value="1"/>
</dbReference>
<dbReference type="Proteomes" id="UP000485058">
    <property type="component" value="Unassembled WGS sequence"/>
</dbReference>
<evidence type="ECO:0000313" key="3">
    <source>
        <dbReference type="EMBL" id="GFH23236.1"/>
    </source>
</evidence>
<dbReference type="SUPFAM" id="SSF53383">
    <property type="entry name" value="PLP-dependent transferases"/>
    <property type="match status" value="1"/>
</dbReference>
<sequence>ESAGIEAEDVAKRLIDYGFHAPTMSWPVPGTLMIEPTESESKPELDRFIDAMIAIRHEIREIEQGIASRDNNLLKHAPHAPDVVLADKWERPYSRERAAFPAPWVRQAKFWPTVSRVDNVYGDRNLVTRIQEQPLAATA</sequence>